<feature type="region of interest" description="Disordered" evidence="1">
    <location>
        <begin position="361"/>
        <end position="386"/>
    </location>
</feature>
<proteinExistence type="predicted"/>
<reference evidence="2" key="1">
    <citation type="submission" date="2021-05" db="EMBL/GenBank/DDBJ databases">
        <title>The genome of the haptophyte Pavlova lutheri (Diacronema luteri, Pavlovales) - a model for lipid biosynthesis in eukaryotic algae.</title>
        <authorList>
            <person name="Hulatt C.J."/>
            <person name="Posewitz M.C."/>
        </authorList>
    </citation>
    <scope>NUCLEOTIDE SEQUENCE</scope>
    <source>
        <strain evidence="2">NIVA-4/92</strain>
    </source>
</reference>
<dbReference type="Proteomes" id="UP000751190">
    <property type="component" value="Unassembled WGS sequence"/>
</dbReference>
<dbReference type="EMBL" id="JAGTXO010000003">
    <property type="protein sequence ID" value="KAG8469047.1"/>
    <property type="molecule type" value="Genomic_DNA"/>
</dbReference>
<evidence type="ECO:0000313" key="3">
    <source>
        <dbReference type="Proteomes" id="UP000751190"/>
    </source>
</evidence>
<dbReference type="OrthoDB" id="10536652at2759"/>
<comment type="caution">
    <text evidence="2">The sequence shown here is derived from an EMBL/GenBank/DDBJ whole genome shotgun (WGS) entry which is preliminary data.</text>
</comment>
<organism evidence="2 3">
    <name type="scientific">Diacronema lutheri</name>
    <name type="common">Unicellular marine alga</name>
    <name type="synonym">Monochrysis lutheri</name>
    <dbReference type="NCBI Taxonomy" id="2081491"/>
    <lineage>
        <taxon>Eukaryota</taxon>
        <taxon>Haptista</taxon>
        <taxon>Haptophyta</taxon>
        <taxon>Pavlovophyceae</taxon>
        <taxon>Pavlovales</taxon>
        <taxon>Pavlovaceae</taxon>
        <taxon>Diacronema</taxon>
    </lineage>
</organism>
<keyword evidence="3" id="KW-1185">Reference proteome</keyword>
<gene>
    <name evidence="2" type="ORF">KFE25_007565</name>
</gene>
<dbReference type="AlphaFoldDB" id="A0A8J5XV01"/>
<protein>
    <submittedName>
        <fullName evidence="2">Uncharacterized protein</fullName>
    </submittedName>
</protein>
<evidence type="ECO:0000313" key="2">
    <source>
        <dbReference type="EMBL" id="KAG8469047.1"/>
    </source>
</evidence>
<name>A0A8J5XV01_DIALT</name>
<sequence length="429" mass="44966">MASRGKRTRAEGATSEQLHCAICRTTWPAKLGTLETHRRGRKHRDNVLSDALYAEPGHRLAELRFDGVSLPHAALPAALARRARAIWAFLSSDPASLVALAGVDRYQRVLDLLIPERLACAGVRLHLTPPEPLDGAGAGAGAGASAGVWRLDLRSAASIAYACSVLEHGPHPAELAVALAPRAHDDGSAASTPRAPLALVELTIGAAEALSNVEPCLAMAHTLPLLGRAMRHGCATRTLRVRVRHPSPPVEGAADTRAVGSRLVARLVAVIGGALGEPAGLRHTRCIELHIPPELVRAEHTRLLDAAERGSWRGRLLALLLGTHARVGAGSLLRLLPAQVLELIGTHASEGTRTTVLVQPWEESTPTEAADGGGSAPEEAEPPFQVSFDKSSGALRVLTAHASPSASGLTHGADVDWLLASGIPTAHCE</sequence>
<evidence type="ECO:0000256" key="1">
    <source>
        <dbReference type="SAM" id="MobiDB-lite"/>
    </source>
</evidence>
<accession>A0A8J5XV01</accession>